<reference evidence="2 3" key="1">
    <citation type="submission" date="2018-08" db="EMBL/GenBank/DDBJ databases">
        <title>Sphingobium sp. EO9.</title>
        <authorList>
            <person name="Park Y."/>
            <person name="Kim K.H."/>
            <person name="Jeon C.O."/>
        </authorList>
    </citation>
    <scope>NUCLEOTIDE SEQUENCE [LARGE SCALE GENOMIC DNA]</scope>
    <source>
        <strain evidence="2 3">EO9</strain>
    </source>
</reference>
<dbReference type="EMBL" id="QVRA01000020">
    <property type="protein sequence ID" value="RJG52908.1"/>
    <property type="molecule type" value="Genomic_DNA"/>
</dbReference>
<comment type="caution">
    <text evidence="2">The sequence shown here is derived from an EMBL/GenBank/DDBJ whole genome shotgun (WGS) entry which is preliminary data.</text>
</comment>
<evidence type="ECO:0000313" key="3">
    <source>
        <dbReference type="Proteomes" id="UP000283469"/>
    </source>
</evidence>
<evidence type="ECO:0000313" key="2">
    <source>
        <dbReference type="EMBL" id="RJG52908.1"/>
    </source>
</evidence>
<keyword evidence="3" id="KW-1185">Reference proteome</keyword>
<sequence>MSAANFYNERAAAERIAAEEEILPQRRMQHERAAERWEQMAQSAQETQRRAAINEADKRAKTWS</sequence>
<gene>
    <name evidence="2" type="ORF">D0Z70_17865</name>
</gene>
<accession>A0A418YNS6</accession>
<proteinExistence type="predicted"/>
<feature type="region of interest" description="Disordered" evidence="1">
    <location>
        <begin position="40"/>
        <end position="64"/>
    </location>
</feature>
<feature type="compositionally biased region" description="Basic and acidic residues" evidence="1">
    <location>
        <begin position="55"/>
        <end position="64"/>
    </location>
</feature>
<evidence type="ECO:0000256" key="1">
    <source>
        <dbReference type="SAM" id="MobiDB-lite"/>
    </source>
</evidence>
<dbReference type="Proteomes" id="UP000283469">
    <property type="component" value="Unassembled WGS sequence"/>
</dbReference>
<dbReference type="OrthoDB" id="7582144at2"/>
<dbReference type="RefSeq" id="WP_119748753.1">
    <property type="nucleotide sequence ID" value="NZ_QVRA01000020.1"/>
</dbReference>
<protein>
    <submittedName>
        <fullName evidence="2">Uncharacterized protein</fullName>
    </submittedName>
</protein>
<organism evidence="2 3">
    <name type="scientific">Sphingobium terrigena</name>
    <dbReference type="NCBI Taxonomy" id="2304063"/>
    <lineage>
        <taxon>Bacteria</taxon>
        <taxon>Pseudomonadati</taxon>
        <taxon>Pseudomonadota</taxon>
        <taxon>Alphaproteobacteria</taxon>
        <taxon>Sphingomonadales</taxon>
        <taxon>Sphingomonadaceae</taxon>
        <taxon>Sphingobium</taxon>
    </lineage>
</organism>
<name>A0A418YNS6_9SPHN</name>
<dbReference type="AlphaFoldDB" id="A0A418YNS6"/>